<evidence type="ECO:0000313" key="1">
    <source>
        <dbReference type="EMBL" id="QIN79593.1"/>
    </source>
</evidence>
<protein>
    <submittedName>
        <fullName evidence="1">Uncharacterized protein</fullName>
    </submittedName>
</protein>
<accession>A0A6G8PZE9</accession>
<proteinExistence type="predicted"/>
<dbReference type="Proteomes" id="UP000502706">
    <property type="component" value="Chromosome"/>
</dbReference>
<sequence>MRTELVVRAGKQEAQEAVARFFEGRKDLYHGVRGPLRLTDYRAVEAKVNVKHARFAGWRAAAGVVAGLVALPTMETVTGDPSIEVVAKSTEPGIVRLRISTKDGVKPEAVEPLLGWLRDELGATEPL</sequence>
<gene>
    <name evidence="1" type="ORF">GBA65_14890</name>
</gene>
<name>A0A6G8PZE9_9ACTN</name>
<dbReference type="KEGG" id="rmar:GBA65_14890"/>
<reference evidence="1 2" key="1">
    <citation type="submission" date="2019-10" db="EMBL/GenBank/DDBJ databases">
        <title>Rubrobacter sp nov SCSIO 52915 isolated from a deep-sea sediment in the South China Sea.</title>
        <authorList>
            <person name="Chen R.W."/>
        </authorList>
    </citation>
    <scope>NUCLEOTIDE SEQUENCE [LARGE SCALE GENOMIC DNA]</scope>
    <source>
        <strain evidence="1 2">SCSIO 52915</strain>
    </source>
</reference>
<dbReference type="EMBL" id="CP045121">
    <property type="protein sequence ID" value="QIN79593.1"/>
    <property type="molecule type" value="Genomic_DNA"/>
</dbReference>
<evidence type="ECO:0000313" key="2">
    <source>
        <dbReference type="Proteomes" id="UP000502706"/>
    </source>
</evidence>
<organism evidence="1 2">
    <name type="scientific">Rubrobacter marinus</name>
    <dbReference type="NCBI Taxonomy" id="2653852"/>
    <lineage>
        <taxon>Bacteria</taxon>
        <taxon>Bacillati</taxon>
        <taxon>Actinomycetota</taxon>
        <taxon>Rubrobacteria</taxon>
        <taxon>Rubrobacterales</taxon>
        <taxon>Rubrobacteraceae</taxon>
        <taxon>Rubrobacter</taxon>
    </lineage>
</organism>
<dbReference type="AlphaFoldDB" id="A0A6G8PZE9"/>
<keyword evidence="2" id="KW-1185">Reference proteome</keyword>
<dbReference type="RefSeq" id="WP_166397263.1">
    <property type="nucleotide sequence ID" value="NZ_CP045121.1"/>
</dbReference>